<dbReference type="SMART" id="SM00271">
    <property type="entry name" value="DnaJ"/>
    <property type="match status" value="1"/>
</dbReference>
<dbReference type="GO" id="GO:0005524">
    <property type="term" value="F:ATP binding"/>
    <property type="evidence" value="ECO:0007669"/>
    <property type="project" value="InterPro"/>
</dbReference>
<keyword evidence="8 11" id="KW-0143">Chaperone</keyword>
<dbReference type="CDD" id="cd10719">
    <property type="entry name" value="DnaJ_zf"/>
    <property type="match status" value="1"/>
</dbReference>
<dbReference type="Gene3D" id="2.10.230.10">
    <property type="entry name" value="Heat shock protein DnaJ, cysteine-rich domain"/>
    <property type="match status" value="1"/>
</dbReference>
<comment type="function">
    <text evidence="11">Participates actively in the response to hyperosmotic and heat shock by preventing the aggregation of stress-denatured proteins and by disaggregating proteins, also in an autonomous, DnaK-independent fashion. Unfolded proteins bind initially to DnaJ; upon interaction with the DnaJ-bound protein, DnaK hydrolyzes its bound ATP, resulting in the formation of a stable complex. GrpE releases ADP from DnaK; ATP binding to DnaK triggers the release of the substrate protein, thus completing the reaction cycle. Several rounds of ATP-dependent interactions between DnaJ, DnaK and GrpE are required for fully efficient folding. Also involved, together with DnaK and GrpE, in the DNA replication of plasmids through activation of initiation proteins.</text>
</comment>
<dbReference type="Pfam" id="PF00226">
    <property type="entry name" value="DnaJ"/>
    <property type="match status" value="1"/>
</dbReference>
<proteinExistence type="inferred from homology"/>
<dbReference type="Pfam" id="PF01556">
    <property type="entry name" value="DnaJ_C"/>
    <property type="match status" value="1"/>
</dbReference>
<dbReference type="Proteomes" id="UP000235703">
    <property type="component" value="Unassembled WGS sequence"/>
</dbReference>
<evidence type="ECO:0000256" key="8">
    <source>
        <dbReference type="ARBA" id="ARBA00023186"/>
    </source>
</evidence>
<dbReference type="InterPro" id="IPR001623">
    <property type="entry name" value="DnaJ_domain"/>
</dbReference>
<dbReference type="Pfam" id="PF00684">
    <property type="entry name" value="DnaJ_CXXCXGXG"/>
    <property type="match status" value="1"/>
</dbReference>
<organism evidence="16 17">
    <name type="scientific">Brevibacterium luteolum</name>
    <dbReference type="NCBI Taxonomy" id="199591"/>
    <lineage>
        <taxon>Bacteria</taxon>
        <taxon>Bacillati</taxon>
        <taxon>Actinomycetota</taxon>
        <taxon>Actinomycetes</taxon>
        <taxon>Micrococcales</taxon>
        <taxon>Brevibacteriaceae</taxon>
        <taxon>Brevibacterium</taxon>
    </lineage>
</organism>
<dbReference type="PROSITE" id="PS00636">
    <property type="entry name" value="DNAJ_1"/>
    <property type="match status" value="1"/>
</dbReference>
<dbReference type="InterPro" id="IPR036410">
    <property type="entry name" value="HSP_DnaJ_Cys-rich_dom_sf"/>
</dbReference>
<feature type="repeat" description="CXXCXGXG motif" evidence="11">
    <location>
        <begin position="193"/>
        <end position="200"/>
    </location>
</feature>
<feature type="binding site" evidence="11">
    <location>
        <position position="196"/>
    </location>
    <ligand>
        <name>Zn(2+)</name>
        <dbReference type="ChEBI" id="CHEBI:29105"/>
        <label>1</label>
    </ligand>
</feature>
<comment type="caution">
    <text evidence="16">The sequence shown here is derived from an EMBL/GenBank/DDBJ whole genome shotgun (WGS) entry which is preliminary data.</text>
</comment>
<dbReference type="Gene3D" id="2.60.260.20">
    <property type="entry name" value="Urease metallochaperone UreE, N-terminal domain"/>
    <property type="match status" value="2"/>
</dbReference>
<name>A0A2N6PL23_9MICO</name>
<keyword evidence="2 11" id="KW-0235">DNA replication</keyword>
<evidence type="ECO:0000256" key="6">
    <source>
        <dbReference type="ARBA" id="ARBA00022833"/>
    </source>
</evidence>
<dbReference type="PROSITE" id="PS51188">
    <property type="entry name" value="ZF_CR"/>
    <property type="match status" value="1"/>
</dbReference>
<dbReference type="GO" id="GO:0042026">
    <property type="term" value="P:protein refolding"/>
    <property type="evidence" value="ECO:0007669"/>
    <property type="project" value="TreeGrafter"/>
</dbReference>
<keyword evidence="5 11" id="KW-0863">Zinc-finger</keyword>
<dbReference type="GO" id="GO:0031072">
    <property type="term" value="F:heat shock protein binding"/>
    <property type="evidence" value="ECO:0007669"/>
    <property type="project" value="InterPro"/>
</dbReference>
<dbReference type="FunFam" id="2.60.260.20:FF:000005">
    <property type="entry name" value="Chaperone protein dnaJ 1, mitochondrial"/>
    <property type="match status" value="1"/>
</dbReference>
<dbReference type="SUPFAM" id="SSF57938">
    <property type="entry name" value="DnaJ/Hsp40 cysteine-rich domain"/>
    <property type="match status" value="1"/>
</dbReference>
<dbReference type="RefSeq" id="WP_102160365.1">
    <property type="nucleotide sequence ID" value="NZ_BAAAKH010000009.1"/>
</dbReference>
<dbReference type="PANTHER" id="PTHR43096:SF48">
    <property type="entry name" value="CHAPERONE PROTEIN DNAJ"/>
    <property type="match status" value="1"/>
</dbReference>
<feature type="binding site" evidence="11">
    <location>
        <position position="179"/>
    </location>
    <ligand>
        <name>Zn(2+)</name>
        <dbReference type="ChEBI" id="CHEBI:29105"/>
        <label>2</label>
    </ligand>
</feature>
<dbReference type="PRINTS" id="PR00625">
    <property type="entry name" value="JDOMAIN"/>
</dbReference>
<evidence type="ECO:0000256" key="12">
    <source>
        <dbReference type="PROSITE-ProRule" id="PRU00546"/>
    </source>
</evidence>
<dbReference type="SUPFAM" id="SSF46565">
    <property type="entry name" value="Chaperone J-domain"/>
    <property type="match status" value="1"/>
</dbReference>
<dbReference type="InterPro" id="IPR001305">
    <property type="entry name" value="HSP_DnaJ_Cys-rich_dom"/>
</dbReference>
<dbReference type="InterPro" id="IPR002939">
    <property type="entry name" value="DnaJ_C"/>
</dbReference>
<dbReference type="InterPro" id="IPR008971">
    <property type="entry name" value="HSP40/DnaJ_pept-bd"/>
</dbReference>
<evidence type="ECO:0000259" key="13">
    <source>
        <dbReference type="PROSITE" id="PS50076"/>
    </source>
</evidence>
<feature type="binding site" evidence="11">
    <location>
        <position position="139"/>
    </location>
    <ligand>
        <name>Zn(2+)</name>
        <dbReference type="ChEBI" id="CHEBI:29105"/>
        <label>1</label>
    </ligand>
</feature>
<sequence length="372" mass="39885">MTNHYETLGVPKDASTADIKKAYRKLARELHPDVNPGREDEFKQVAVAYEVLSDPEKRRNYDMGGSEYGQGFGGANFGGFSDLFETFFGGGMGGSPQQPASRKRRGKDALIGIEIDLETAAFGGTEEIDIATAEVCETCQGDGTRPGTSVETCSLCHGTGSVQQMTRTLLGQMVTNQTCNNCGGYGTRITDPCTSCHGDGRVRVERTLSFRIPAGVSTGTRIQLAGRGEVGPGGGPPGDLFIEVTVAEHASFERDGDNLRCTIEVPMTAAALGATVKLDTFDGAQDIEIPAGTQSGTTQKLAGLGAKRLRHQSRGDLIVTINVATPKKLDAKQTELLEELARLRDETQPEATVGKADERSAFRRFRERFAGR</sequence>
<accession>A0A2N6PL23</accession>
<feature type="binding site" evidence="11">
    <location>
        <position position="153"/>
    </location>
    <ligand>
        <name>Zn(2+)</name>
        <dbReference type="ChEBI" id="CHEBI:29105"/>
        <label>2</label>
    </ligand>
</feature>
<dbReference type="AlphaFoldDB" id="A0A2N6PL23"/>
<feature type="binding site" evidence="11">
    <location>
        <position position="156"/>
    </location>
    <ligand>
        <name>Zn(2+)</name>
        <dbReference type="ChEBI" id="CHEBI:29105"/>
        <label>2</label>
    </ligand>
</feature>
<dbReference type="FunFam" id="2.10.230.10:FF:000002">
    <property type="entry name" value="Molecular chaperone DnaJ"/>
    <property type="match status" value="1"/>
</dbReference>
<evidence type="ECO:0000256" key="5">
    <source>
        <dbReference type="ARBA" id="ARBA00022771"/>
    </source>
</evidence>
<feature type="domain" description="CR-type" evidence="14">
    <location>
        <begin position="123"/>
        <end position="205"/>
    </location>
</feature>
<evidence type="ECO:0000256" key="10">
    <source>
        <dbReference type="ARBA" id="ARBA00067609"/>
    </source>
</evidence>
<dbReference type="GO" id="GO:0051082">
    <property type="term" value="F:unfolded protein binding"/>
    <property type="evidence" value="ECO:0007669"/>
    <property type="project" value="UniProtKB-UniRule"/>
</dbReference>
<keyword evidence="6 11" id="KW-0862">Zinc</keyword>
<evidence type="ECO:0000256" key="2">
    <source>
        <dbReference type="ARBA" id="ARBA00022705"/>
    </source>
</evidence>
<feature type="repeat" description="CXXCXGXG motif" evidence="11">
    <location>
        <begin position="179"/>
        <end position="186"/>
    </location>
</feature>
<evidence type="ECO:0000313" key="15">
    <source>
        <dbReference type="EMBL" id="NNG79283.1"/>
    </source>
</evidence>
<evidence type="ECO:0000256" key="9">
    <source>
        <dbReference type="ARBA" id="ARBA00061004"/>
    </source>
</evidence>
<dbReference type="InterPro" id="IPR012724">
    <property type="entry name" value="DnaJ"/>
</dbReference>
<dbReference type="GO" id="GO:0005737">
    <property type="term" value="C:cytoplasm"/>
    <property type="evidence" value="ECO:0007669"/>
    <property type="project" value="UniProtKB-SubCell"/>
</dbReference>
<dbReference type="NCBIfam" id="TIGR02349">
    <property type="entry name" value="DnaJ_bact"/>
    <property type="match status" value="1"/>
</dbReference>
<gene>
    <name evidence="11 16" type="primary">dnaJ</name>
    <name evidence="16" type="ORF">CJ198_02325</name>
    <name evidence="15" type="ORF">HLA91_07845</name>
</gene>
<comment type="cofactor">
    <cofactor evidence="11">
        <name>Zn(2+)</name>
        <dbReference type="ChEBI" id="CHEBI:29105"/>
    </cofactor>
    <text evidence="11">Binds 2 Zn(2+) ions per monomer.</text>
</comment>
<evidence type="ECO:0000313" key="16">
    <source>
        <dbReference type="EMBL" id="PMB99377.1"/>
    </source>
</evidence>
<evidence type="ECO:0000259" key="14">
    <source>
        <dbReference type="PROSITE" id="PS51188"/>
    </source>
</evidence>
<dbReference type="EMBL" id="JABEMC010000004">
    <property type="protein sequence ID" value="NNG79283.1"/>
    <property type="molecule type" value="Genomic_DNA"/>
</dbReference>
<dbReference type="InterPro" id="IPR036869">
    <property type="entry name" value="J_dom_sf"/>
</dbReference>
<dbReference type="PANTHER" id="PTHR43096">
    <property type="entry name" value="DNAJ HOMOLOG 1, MITOCHONDRIAL-RELATED"/>
    <property type="match status" value="1"/>
</dbReference>
<evidence type="ECO:0000256" key="4">
    <source>
        <dbReference type="ARBA" id="ARBA00022737"/>
    </source>
</evidence>
<keyword evidence="4 11" id="KW-0677">Repeat</keyword>
<dbReference type="NCBIfam" id="NF008035">
    <property type="entry name" value="PRK10767.1"/>
    <property type="match status" value="1"/>
</dbReference>
<reference evidence="15 18" key="2">
    <citation type="submission" date="2020-05" db="EMBL/GenBank/DDBJ databases">
        <title>MicrobeNet Type strains.</title>
        <authorList>
            <person name="Nicholson A.C."/>
        </authorList>
    </citation>
    <scope>NUCLEOTIDE SEQUENCE [LARGE SCALE GENOMIC DNA]</scope>
    <source>
        <strain evidence="15 18">CCUG 46604</strain>
    </source>
</reference>
<keyword evidence="3 11" id="KW-0479">Metal-binding</keyword>
<evidence type="ECO:0000313" key="17">
    <source>
        <dbReference type="Proteomes" id="UP000235703"/>
    </source>
</evidence>
<dbReference type="Gene3D" id="1.10.287.110">
    <property type="entry name" value="DnaJ domain"/>
    <property type="match status" value="1"/>
</dbReference>
<comment type="subunit">
    <text evidence="11">Homodimer.</text>
</comment>
<dbReference type="EMBL" id="PNFZ01000001">
    <property type="protein sequence ID" value="PMB99377.1"/>
    <property type="molecule type" value="Genomic_DNA"/>
</dbReference>
<feature type="binding site" evidence="11">
    <location>
        <position position="193"/>
    </location>
    <ligand>
        <name>Zn(2+)</name>
        <dbReference type="ChEBI" id="CHEBI:29105"/>
        <label>1</label>
    </ligand>
</feature>
<dbReference type="PROSITE" id="PS50076">
    <property type="entry name" value="DNAJ_2"/>
    <property type="match status" value="1"/>
</dbReference>
<dbReference type="CDD" id="cd10747">
    <property type="entry name" value="DnaJ_C"/>
    <property type="match status" value="1"/>
</dbReference>
<dbReference type="GO" id="GO:0009408">
    <property type="term" value="P:response to heat"/>
    <property type="evidence" value="ECO:0007669"/>
    <property type="project" value="InterPro"/>
</dbReference>
<comment type="domain">
    <text evidence="11">The J domain is necessary and sufficient to stimulate DnaK ATPase activity. Zinc center 1 plays an important role in the autonomous, DnaK-independent chaperone activity of DnaJ. Zinc center 2 is essential for interaction with DnaK and for DnaJ activity.</text>
</comment>
<reference evidence="16 17" key="1">
    <citation type="submission" date="2017-09" db="EMBL/GenBank/DDBJ databases">
        <title>Bacterial strain isolated from the female urinary microbiota.</title>
        <authorList>
            <person name="Thomas-White K."/>
            <person name="Kumar N."/>
            <person name="Forster S."/>
            <person name="Putonti C."/>
            <person name="Lawley T."/>
            <person name="Wolfe A.J."/>
        </authorList>
    </citation>
    <scope>NUCLEOTIDE SEQUENCE [LARGE SCALE GENOMIC DNA]</scope>
    <source>
        <strain evidence="16 17">UMB0680</strain>
    </source>
</reference>
<evidence type="ECO:0000256" key="1">
    <source>
        <dbReference type="ARBA" id="ARBA00022490"/>
    </source>
</evidence>
<dbReference type="GO" id="GO:0006260">
    <property type="term" value="P:DNA replication"/>
    <property type="evidence" value="ECO:0007669"/>
    <property type="project" value="UniProtKB-KW"/>
</dbReference>
<comment type="subcellular location">
    <subcellularLocation>
        <location evidence="11">Cytoplasm</location>
    </subcellularLocation>
</comment>
<dbReference type="OrthoDB" id="9779889at2"/>
<feature type="domain" description="J" evidence="13">
    <location>
        <begin position="3"/>
        <end position="65"/>
    </location>
</feature>
<dbReference type="SUPFAM" id="SSF49493">
    <property type="entry name" value="HSP40/DnaJ peptide-binding domain"/>
    <property type="match status" value="2"/>
</dbReference>
<protein>
    <recommendedName>
        <fullName evidence="10 11">Chaperone protein DnaJ</fullName>
    </recommendedName>
</protein>
<comment type="similarity">
    <text evidence="9 11">Belongs to the DnaJ family.</text>
</comment>
<evidence type="ECO:0000256" key="11">
    <source>
        <dbReference type="HAMAP-Rule" id="MF_01152"/>
    </source>
</evidence>
<evidence type="ECO:0000256" key="7">
    <source>
        <dbReference type="ARBA" id="ARBA00023016"/>
    </source>
</evidence>
<dbReference type="GO" id="GO:0008270">
    <property type="term" value="F:zinc ion binding"/>
    <property type="evidence" value="ECO:0007669"/>
    <property type="project" value="UniProtKB-UniRule"/>
</dbReference>
<dbReference type="Proteomes" id="UP000549517">
    <property type="component" value="Unassembled WGS sequence"/>
</dbReference>
<feature type="binding site" evidence="11">
    <location>
        <position position="136"/>
    </location>
    <ligand>
        <name>Zn(2+)</name>
        <dbReference type="ChEBI" id="CHEBI:29105"/>
        <label>1</label>
    </ligand>
</feature>
<feature type="zinc finger region" description="CR-type" evidence="12">
    <location>
        <begin position="123"/>
        <end position="205"/>
    </location>
</feature>
<keyword evidence="1 11" id="KW-0963">Cytoplasm</keyword>
<feature type="repeat" description="CXXCXGXG motif" evidence="11">
    <location>
        <begin position="136"/>
        <end position="143"/>
    </location>
</feature>
<dbReference type="HAMAP" id="MF_01152">
    <property type="entry name" value="DnaJ"/>
    <property type="match status" value="1"/>
</dbReference>
<evidence type="ECO:0000256" key="3">
    <source>
        <dbReference type="ARBA" id="ARBA00022723"/>
    </source>
</evidence>
<keyword evidence="17" id="KW-1185">Reference proteome</keyword>
<dbReference type="InterPro" id="IPR018253">
    <property type="entry name" value="DnaJ_domain_CS"/>
</dbReference>
<evidence type="ECO:0000313" key="18">
    <source>
        <dbReference type="Proteomes" id="UP000549517"/>
    </source>
</evidence>
<dbReference type="CDD" id="cd06257">
    <property type="entry name" value="DnaJ"/>
    <property type="match status" value="1"/>
</dbReference>
<keyword evidence="7 11" id="KW-0346">Stress response</keyword>
<feature type="binding site" evidence="11">
    <location>
        <position position="182"/>
    </location>
    <ligand>
        <name>Zn(2+)</name>
        <dbReference type="ChEBI" id="CHEBI:29105"/>
        <label>2</label>
    </ligand>
</feature>
<feature type="repeat" description="CXXCXGXG motif" evidence="11">
    <location>
        <begin position="153"/>
        <end position="160"/>
    </location>
</feature>